<protein>
    <recommendedName>
        <fullName evidence="2">histidine kinase</fullName>
        <ecNumber evidence="2">2.7.13.3</ecNumber>
    </recommendedName>
</protein>
<keyword evidence="5" id="KW-0547">Nucleotide-binding</keyword>
<dbReference type="SMART" id="SM00387">
    <property type="entry name" value="HATPase_c"/>
    <property type="match status" value="1"/>
</dbReference>
<feature type="domain" description="Response regulatory" evidence="13">
    <location>
        <begin position="36"/>
        <end position="153"/>
    </location>
</feature>
<dbReference type="Pfam" id="PF00072">
    <property type="entry name" value="Response_reg"/>
    <property type="match status" value="1"/>
</dbReference>
<evidence type="ECO:0000256" key="2">
    <source>
        <dbReference type="ARBA" id="ARBA00012438"/>
    </source>
</evidence>
<evidence type="ECO:0000256" key="4">
    <source>
        <dbReference type="ARBA" id="ARBA00022679"/>
    </source>
</evidence>
<keyword evidence="15" id="KW-1185">Reference proteome</keyword>
<evidence type="ECO:0000259" key="12">
    <source>
        <dbReference type="PROSITE" id="PS50109"/>
    </source>
</evidence>
<evidence type="ECO:0000256" key="5">
    <source>
        <dbReference type="ARBA" id="ARBA00022741"/>
    </source>
</evidence>
<evidence type="ECO:0000256" key="11">
    <source>
        <dbReference type="SAM" id="MobiDB-lite"/>
    </source>
</evidence>
<dbReference type="PROSITE" id="PS50109">
    <property type="entry name" value="HIS_KIN"/>
    <property type="match status" value="1"/>
</dbReference>
<dbReference type="InterPro" id="IPR004358">
    <property type="entry name" value="Sig_transdc_His_kin-like_C"/>
</dbReference>
<dbReference type="EMBL" id="JAMXFA010000005">
    <property type="protein sequence ID" value="MCT7977000.1"/>
    <property type="molecule type" value="Genomic_DNA"/>
</dbReference>
<feature type="domain" description="Histidine kinase" evidence="12">
    <location>
        <begin position="216"/>
        <end position="479"/>
    </location>
</feature>
<sequence>MSIMKSGTTTMKESSGNHLYSQEITGWFSPKTYPIRILLIDDRPLVGEVLKRKIGSEKDMEFFYCSNPVRAIPMALECAPTVILLDLVMPEIDGLMLLRFLRANPKTREIPVLVLSTEEQVSLKGEAFAAGASDYLIKFPDPIELIARIRYHSKAYINFLKQQEAYEELQLLHESLEQRVEERTKELRQTVESLQNTQAQLIHAEKMSALGQLVAGIAHEINNPLQFIAGNITHARQYTEDLLALLELYQGSNPDPSPEVKAFIQEIDWEFIREDLPNLMSSLKVGVDRIQEISNDMRNFSRMDQGRRIQVDIHEGIDSSLVILQHRLKANKIQVVKDYGNLPEIECCIGQLNQVFINLIGNAIDALETGNSPASERGDTSGRSPEVSLAPRVPTICIHTEIQNDSLVIQITDNGQGIPPEIRERLFEPFFTTKPMGKGTGLGLSISYQIIVEKHKGLFTCNSTLGEGTEFKIVLPLHLDATADGGEGESESATIPLPRENRDSPNSGIEQWATA</sequence>
<dbReference type="InterPro" id="IPR036890">
    <property type="entry name" value="HATPase_C_sf"/>
</dbReference>
<dbReference type="Gene3D" id="3.40.50.2300">
    <property type="match status" value="1"/>
</dbReference>
<evidence type="ECO:0000313" key="14">
    <source>
        <dbReference type="EMBL" id="MCT7977000.1"/>
    </source>
</evidence>
<dbReference type="InterPro" id="IPR005467">
    <property type="entry name" value="His_kinase_dom"/>
</dbReference>
<feature type="region of interest" description="Disordered" evidence="11">
    <location>
        <begin position="482"/>
        <end position="515"/>
    </location>
</feature>
<dbReference type="Gene3D" id="1.10.287.130">
    <property type="match status" value="1"/>
</dbReference>
<dbReference type="PRINTS" id="PR00344">
    <property type="entry name" value="BCTRLSENSOR"/>
</dbReference>
<evidence type="ECO:0000313" key="15">
    <source>
        <dbReference type="Proteomes" id="UP001525961"/>
    </source>
</evidence>
<keyword evidence="6" id="KW-0418">Kinase</keyword>
<dbReference type="SUPFAM" id="SSF55874">
    <property type="entry name" value="ATPase domain of HSP90 chaperone/DNA topoisomerase II/histidine kinase"/>
    <property type="match status" value="1"/>
</dbReference>
<keyword evidence="3 9" id="KW-0597">Phosphoprotein</keyword>
<keyword evidence="10" id="KW-0175">Coiled coil</keyword>
<feature type="compositionally biased region" description="Polar residues" evidence="11">
    <location>
        <begin position="504"/>
        <end position="515"/>
    </location>
</feature>
<dbReference type="GO" id="GO:0005524">
    <property type="term" value="F:ATP binding"/>
    <property type="evidence" value="ECO:0007669"/>
    <property type="project" value="UniProtKB-KW"/>
</dbReference>
<name>A0ABT2N6J6_9CYAN</name>
<dbReference type="Pfam" id="PF00512">
    <property type="entry name" value="HisKA"/>
    <property type="match status" value="1"/>
</dbReference>
<evidence type="ECO:0000256" key="9">
    <source>
        <dbReference type="PROSITE-ProRule" id="PRU00169"/>
    </source>
</evidence>
<dbReference type="PANTHER" id="PTHR43065">
    <property type="entry name" value="SENSOR HISTIDINE KINASE"/>
    <property type="match status" value="1"/>
</dbReference>
<evidence type="ECO:0000256" key="6">
    <source>
        <dbReference type="ARBA" id="ARBA00022777"/>
    </source>
</evidence>
<gene>
    <name evidence="14" type="ORF">NG792_04570</name>
</gene>
<dbReference type="Gene3D" id="3.30.565.10">
    <property type="entry name" value="Histidine kinase-like ATPase, C-terminal domain"/>
    <property type="match status" value="1"/>
</dbReference>
<proteinExistence type="predicted"/>
<dbReference type="InterPro" id="IPR036097">
    <property type="entry name" value="HisK_dim/P_sf"/>
</dbReference>
<keyword evidence="4" id="KW-0808">Transferase</keyword>
<evidence type="ECO:0000256" key="1">
    <source>
        <dbReference type="ARBA" id="ARBA00000085"/>
    </source>
</evidence>
<dbReference type="PANTHER" id="PTHR43065:SF10">
    <property type="entry name" value="PEROXIDE STRESS-ACTIVATED HISTIDINE KINASE MAK3"/>
    <property type="match status" value="1"/>
</dbReference>
<dbReference type="SUPFAM" id="SSF52172">
    <property type="entry name" value="CheY-like"/>
    <property type="match status" value="1"/>
</dbReference>
<dbReference type="EC" id="2.7.13.3" evidence="2"/>
<evidence type="ECO:0000256" key="8">
    <source>
        <dbReference type="ARBA" id="ARBA00023012"/>
    </source>
</evidence>
<accession>A0ABT2N6J6</accession>
<feature type="coiled-coil region" evidence="10">
    <location>
        <begin position="159"/>
        <end position="197"/>
    </location>
</feature>
<evidence type="ECO:0000256" key="10">
    <source>
        <dbReference type="SAM" id="Coils"/>
    </source>
</evidence>
<dbReference type="InterPro" id="IPR001789">
    <property type="entry name" value="Sig_transdc_resp-reg_receiver"/>
</dbReference>
<comment type="catalytic activity">
    <reaction evidence="1">
        <text>ATP + protein L-histidine = ADP + protein N-phospho-L-histidine.</text>
        <dbReference type="EC" id="2.7.13.3"/>
    </reaction>
</comment>
<feature type="modified residue" description="4-aspartylphosphate" evidence="9">
    <location>
        <position position="86"/>
    </location>
</feature>
<dbReference type="InterPro" id="IPR011006">
    <property type="entry name" value="CheY-like_superfamily"/>
</dbReference>
<dbReference type="SMART" id="SM00448">
    <property type="entry name" value="REC"/>
    <property type="match status" value="1"/>
</dbReference>
<evidence type="ECO:0000259" key="13">
    <source>
        <dbReference type="PROSITE" id="PS50110"/>
    </source>
</evidence>
<dbReference type="PROSITE" id="PS50110">
    <property type="entry name" value="RESPONSE_REGULATORY"/>
    <property type="match status" value="1"/>
</dbReference>
<dbReference type="SMART" id="SM00388">
    <property type="entry name" value="HisKA"/>
    <property type="match status" value="1"/>
</dbReference>
<dbReference type="Pfam" id="PF02518">
    <property type="entry name" value="HATPase_c"/>
    <property type="match status" value="1"/>
</dbReference>
<dbReference type="Proteomes" id="UP001525961">
    <property type="component" value="Unassembled WGS sequence"/>
</dbReference>
<dbReference type="InterPro" id="IPR003594">
    <property type="entry name" value="HATPase_dom"/>
</dbReference>
<dbReference type="SUPFAM" id="SSF47384">
    <property type="entry name" value="Homodimeric domain of signal transducing histidine kinase"/>
    <property type="match status" value="1"/>
</dbReference>
<evidence type="ECO:0000256" key="3">
    <source>
        <dbReference type="ARBA" id="ARBA00022553"/>
    </source>
</evidence>
<keyword evidence="7 14" id="KW-0067">ATP-binding</keyword>
<organism evidence="14 15">
    <name type="scientific">Laspinema olomoucense D3b</name>
    <dbReference type="NCBI Taxonomy" id="2953688"/>
    <lineage>
        <taxon>Bacteria</taxon>
        <taxon>Bacillati</taxon>
        <taxon>Cyanobacteriota</taxon>
        <taxon>Cyanophyceae</taxon>
        <taxon>Oscillatoriophycideae</taxon>
        <taxon>Oscillatoriales</taxon>
        <taxon>Laspinemataceae</taxon>
        <taxon>Laspinema</taxon>
        <taxon>Laspinema olomoucense</taxon>
    </lineage>
</organism>
<comment type="caution">
    <text evidence="14">The sequence shown here is derived from an EMBL/GenBank/DDBJ whole genome shotgun (WGS) entry which is preliminary data.</text>
</comment>
<dbReference type="InterPro" id="IPR003661">
    <property type="entry name" value="HisK_dim/P_dom"/>
</dbReference>
<reference evidence="14 15" key="1">
    <citation type="journal article" date="2022" name="Front. Microbiol.">
        <title>High genomic differentiation and limited gene flow indicate recent cryptic speciation within the genus Laspinema (cyanobacteria).</title>
        <authorList>
            <person name="Stanojkovic A."/>
            <person name="Skoupy S."/>
            <person name="Skaloud P."/>
            <person name="Dvorak P."/>
        </authorList>
    </citation>
    <scope>NUCLEOTIDE SEQUENCE [LARGE SCALE GENOMIC DNA]</scope>
    <source>
        <strain evidence="14 15">D3b</strain>
    </source>
</reference>
<dbReference type="CDD" id="cd00082">
    <property type="entry name" value="HisKA"/>
    <property type="match status" value="1"/>
</dbReference>
<keyword evidence="8" id="KW-0902">Two-component regulatory system</keyword>
<evidence type="ECO:0000256" key="7">
    <source>
        <dbReference type="ARBA" id="ARBA00022840"/>
    </source>
</evidence>